<dbReference type="EMBL" id="CCYA01000221">
    <property type="protein sequence ID" value="CEH13692.1"/>
    <property type="molecule type" value="Genomic_DNA"/>
</dbReference>
<evidence type="ECO:0000313" key="2">
    <source>
        <dbReference type="EMBL" id="CEH13692.1"/>
    </source>
</evidence>
<sequence>MSTHASTPSSSPRKRAASSICKQEEEEAEEANKDLRDKASTSISVPATPIKCKSRTAAAAAACSVQQRSPKKAKGEVAAGGGKGGVQSVPWTRQEDEVWVKAIMNQFKPDWSALAIDIGEHRQSVWLDRPEQESWAIPSDLS</sequence>
<evidence type="ECO:0000313" key="3">
    <source>
        <dbReference type="Proteomes" id="UP000054845"/>
    </source>
</evidence>
<evidence type="ECO:0000256" key="1">
    <source>
        <dbReference type="SAM" id="MobiDB-lite"/>
    </source>
</evidence>
<feature type="region of interest" description="Disordered" evidence="1">
    <location>
        <begin position="64"/>
        <end position="90"/>
    </location>
</feature>
<dbReference type="AlphaFoldDB" id="A0A0P1BD25"/>
<evidence type="ECO:0008006" key="4">
    <source>
        <dbReference type="Google" id="ProtNLM"/>
    </source>
</evidence>
<organism evidence="2 3">
    <name type="scientific">Ceraceosorus bombacis</name>
    <dbReference type="NCBI Taxonomy" id="401625"/>
    <lineage>
        <taxon>Eukaryota</taxon>
        <taxon>Fungi</taxon>
        <taxon>Dikarya</taxon>
        <taxon>Basidiomycota</taxon>
        <taxon>Ustilaginomycotina</taxon>
        <taxon>Exobasidiomycetes</taxon>
        <taxon>Ceraceosorales</taxon>
        <taxon>Ceraceosoraceae</taxon>
        <taxon>Ceraceosorus</taxon>
    </lineage>
</organism>
<accession>A0A0P1BD25</accession>
<keyword evidence="3" id="KW-1185">Reference proteome</keyword>
<feature type="compositionally biased region" description="Basic and acidic residues" evidence="1">
    <location>
        <begin position="30"/>
        <end position="39"/>
    </location>
</feature>
<feature type="compositionally biased region" description="Low complexity" evidence="1">
    <location>
        <begin position="1"/>
        <end position="11"/>
    </location>
</feature>
<dbReference type="Proteomes" id="UP000054845">
    <property type="component" value="Unassembled WGS sequence"/>
</dbReference>
<protein>
    <recommendedName>
        <fullName evidence="4">Myb-like domain-containing protein</fullName>
    </recommendedName>
</protein>
<name>A0A0P1BD25_9BASI</name>
<proteinExistence type="predicted"/>
<reference evidence="2 3" key="1">
    <citation type="submission" date="2014-09" db="EMBL/GenBank/DDBJ databases">
        <authorList>
            <person name="Magalhaes I.L.F."/>
            <person name="Oliveira U."/>
            <person name="Santos F.R."/>
            <person name="Vidigal T.H.D.A."/>
            <person name="Brescovit A.D."/>
            <person name="Santos A.J."/>
        </authorList>
    </citation>
    <scope>NUCLEOTIDE SEQUENCE [LARGE SCALE GENOMIC DNA]</scope>
</reference>
<feature type="region of interest" description="Disordered" evidence="1">
    <location>
        <begin position="1"/>
        <end position="42"/>
    </location>
</feature>